<evidence type="ECO:0000313" key="3">
    <source>
        <dbReference type="Proteomes" id="UP001180020"/>
    </source>
</evidence>
<protein>
    <submittedName>
        <fullName evidence="2">Uncharacterized protein</fullName>
    </submittedName>
</protein>
<evidence type="ECO:0000313" key="2">
    <source>
        <dbReference type="EMBL" id="KAK1286805.1"/>
    </source>
</evidence>
<comment type="caution">
    <text evidence="2">The sequence shown here is derived from an EMBL/GenBank/DDBJ whole genome shotgun (WGS) entry which is preliminary data.</text>
</comment>
<evidence type="ECO:0000256" key="1">
    <source>
        <dbReference type="SAM" id="MobiDB-lite"/>
    </source>
</evidence>
<organism evidence="2 3">
    <name type="scientific">Acorus calamus</name>
    <name type="common">Sweet flag</name>
    <dbReference type="NCBI Taxonomy" id="4465"/>
    <lineage>
        <taxon>Eukaryota</taxon>
        <taxon>Viridiplantae</taxon>
        <taxon>Streptophyta</taxon>
        <taxon>Embryophyta</taxon>
        <taxon>Tracheophyta</taxon>
        <taxon>Spermatophyta</taxon>
        <taxon>Magnoliopsida</taxon>
        <taxon>Liliopsida</taxon>
        <taxon>Acoraceae</taxon>
        <taxon>Acorus</taxon>
    </lineage>
</organism>
<feature type="region of interest" description="Disordered" evidence="1">
    <location>
        <begin position="42"/>
        <end position="74"/>
    </location>
</feature>
<reference evidence="2" key="1">
    <citation type="journal article" date="2023" name="Nat. Commun.">
        <title>Diploid and tetraploid genomes of Acorus and the evolution of monocots.</title>
        <authorList>
            <person name="Ma L."/>
            <person name="Liu K.W."/>
            <person name="Li Z."/>
            <person name="Hsiao Y.Y."/>
            <person name="Qi Y."/>
            <person name="Fu T."/>
            <person name="Tang G.D."/>
            <person name="Zhang D."/>
            <person name="Sun W.H."/>
            <person name="Liu D.K."/>
            <person name="Li Y."/>
            <person name="Chen G.Z."/>
            <person name="Liu X.D."/>
            <person name="Liao X.Y."/>
            <person name="Jiang Y.T."/>
            <person name="Yu X."/>
            <person name="Hao Y."/>
            <person name="Huang J."/>
            <person name="Zhao X.W."/>
            <person name="Ke S."/>
            <person name="Chen Y.Y."/>
            <person name="Wu W.L."/>
            <person name="Hsu J.L."/>
            <person name="Lin Y.F."/>
            <person name="Huang M.D."/>
            <person name="Li C.Y."/>
            <person name="Huang L."/>
            <person name="Wang Z.W."/>
            <person name="Zhao X."/>
            <person name="Zhong W.Y."/>
            <person name="Peng D.H."/>
            <person name="Ahmad S."/>
            <person name="Lan S."/>
            <person name="Zhang J.S."/>
            <person name="Tsai W.C."/>
            <person name="Van de Peer Y."/>
            <person name="Liu Z.J."/>
        </authorList>
    </citation>
    <scope>NUCLEOTIDE SEQUENCE</scope>
    <source>
        <strain evidence="2">CP</strain>
    </source>
</reference>
<dbReference type="EMBL" id="JAUJYO010000020">
    <property type="protein sequence ID" value="KAK1286805.1"/>
    <property type="molecule type" value="Genomic_DNA"/>
</dbReference>
<dbReference type="AlphaFoldDB" id="A0AAV9CDR4"/>
<proteinExistence type="predicted"/>
<dbReference type="Proteomes" id="UP001180020">
    <property type="component" value="Unassembled WGS sequence"/>
</dbReference>
<accession>A0AAV9CDR4</accession>
<gene>
    <name evidence="2" type="ORF">QJS10_CPB20g00294</name>
</gene>
<reference evidence="2" key="2">
    <citation type="submission" date="2023-06" db="EMBL/GenBank/DDBJ databases">
        <authorList>
            <person name="Ma L."/>
            <person name="Liu K.-W."/>
            <person name="Li Z."/>
            <person name="Hsiao Y.-Y."/>
            <person name="Qi Y."/>
            <person name="Fu T."/>
            <person name="Tang G."/>
            <person name="Zhang D."/>
            <person name="Sun W.-H."/>
            <person name="Liu D.-K."/>
            <person name="Li Y."/>
            <person name="Chen G.-Z."/>
            <person name="Liu X.-D."/>
            <person name="Liao X.-Y."/>
            <person name="Jiang Y.-T."/>
            <person name="Yu X."/>
            <person name="Hao Y."/>
            <person name="Huang J."/>
            <person name="Zhao X.-W."/>
            <person name="Ke S."/>
            <person name="Chen Y.-Y."/>
            <person name="Wu W.-L."/>
            <person name="Hsu J.-L."/>
            <person name="Lin Y.-F."/>
            <person name="Huang M.-D."/>
            <person name="Li C.-Y."/>
            <person name="Huang L."/>
            <person name="Wang Z.-W."/>
            <person name="Zhao X."/>
            <person name="Zhong W.-Y."/>
            <person name="Peng D.-H."/>
            <person name="Ahmad S."/>
            <person name="Lan S."/>
            <person name="Zhang J.-S."/>
            <person name="Tsai W.-C."/>
            <person name="Van De Peer Y."/>
            <person name="Liu Z.-J."/>
        </authorList>
    </citation>
    <scope>NUCLEOTIDE SEQUENCE</scope>
    <source>
        <strain evidence="2">CP</strain>
        <tissue evidence="2">Leaves</tissue>
    </source>
</reference>
<keyword evidence="3" id="KW-1185">Reference proteome</keyword>
<name>A0AAV9CDR4_ACOCL</name>
<sequence>MGEGLERSTNLIPVHIEVTNLSGSQLSMHQFGFDDDDMAESISPKLPHTCDSRRRKSQSEENSGGTPKSRRSATDGFLDAVNNFASIISKRDENEELIFKQCIEALDDIPTLSKDEYLAVNDMFADLKTARSFINCKKEYKIDWIKRKMMSLD</sequence>